<keyword evidence="8" id="KW-0472">Membrane</keyword>
<accession>A0AAY4D9H0</accession>
<dbReference type="AlphaFoldDB" id="A0AAY4D9H0"/>
<evidence type="ECO:0000313" key="9">
    <source>
        <dbReference type="Ensembl" id="ENSDCDP00010042182.1"/>
    </source>
</evidence>
<dbReference type="GO" id="GO:0005743">
    <property type="term" value="C:mitochondrial inner membrane"/>
    <property type="evidence" value="ECO:0007669"/>
    <property type="project" value="UniProtKB-SubCell"/>
</dbReference>
<evidence type="ECO:0000256" key="2">
    <source>
        <dbReference type="ARBA" id="ARBA00007020"/>
    </source>
</evidence>
<sequence length="194" mass="21421">CPQLARLARWPRSPVLWCRNYGTADDSATSQATRRQAPAFSAIYAFPAIRLLRGLSRLKLLQTGLTGVLLPPVYYLHLAGQAPPSLAAYSTGVALLAAATLYPVSHCVRRVVGMMYLDRDGTTLRVSHLTFWGRRKDVYVPVSDVMTLGDAGDAPGELILRLRRYSRPGAMYFSPRLGRVLDPEAFRRVFGSPS</sequence>
<gene>
    <name evidence="9" type="primary">TMEM186</name>
</gene>
<keyword evidence="7" id="KW-0496">Mitochondrion</keyword>
<reference evidence="9 10" key="1">
    <citation type="submission" date="2020-06" db="EMBL/GenBank/DDBJ databases">
        <authorList>
            <consortium name="Wellcome Sanger Institute Data Sharing"/>
        </authorList>
    </citation>
    <scope>NUCLEOTIDE SEQUENCE [LARGE SCALE GENOMIC DNA]</scope>
</reference>
<evidence type="ECO:0000256" key="4">
    <source>
        <dbReference type="ARBA" id="ARBA00022692"/>
    </source>
</evidence>
<proteinExistence type="inferred from homology"/>
<dbReference type="GeneTree" id="ENSGT00390000000087"/>
<evidence type="ECO:0000256" key="7">
    <source>
        <dbReference type="ARBA" id="ARBA00023128"/>
    </source>
</evidence>
<dbReference type="Proteomes" id="UP000694580">
    <property type="component" value="Chromosome 2"/>
</dbReference>
<keyword evidence="6" id="KW-1133">Transmembrane helix</keyword>
<protein>
    <recommendedName>
        <fullName evidence="3">Transmembrane protein 186</fullName>
    </recommendedName>
</protein>
<evidence type="ECO:0000256" key="6">
    <source>
        <dbReference type="ARBA" id="ARBA00022989"/>
    </source>
</evidence>
<dbReference type="InterPro" id="IPR045325">
    <property type="entry name" value="TMEM70/TMEM186/TMEM223"/>
</dbReference>
<organism evidence="9 10">
    <name type="scientific">Denticeps clupeoides</name>
    <name type="common">denticle herring</name>
    <dbReference type="NCBI Taxonomy" id="299321"/>
    <lineage>
        <taxon>Eukaryota</taxon>
        <taxon>Metazoa</taxon>
        <taxon>Chordata</taxon>
        <taxon>Craniata</taxon>
        <taxon>Vertebrata</taxon>
        <taxon>Euteleostomi</taxon>
        <taxon>Actinopterygii</taxon>
        <taxon>Neopterygii</taxon>
        <taxon>Teleostei</taxon>
        <taxon>Clupei</taxon>
        <taxon>Clupeiformes</taxon>
        <taxon>Denticipitoidei</taxon>
        <taxon>Denticipitidae</taxon>
        <taxon>Denticeps</taxon>
    </lineage>
</organism>
<dbReference type="PANTHER" id="PTHR13603">
    <property type="entry name" value="TRANSMEMBRANE PROTEIN 186"/>
    <property type="match status" value="1"/>
</dbReference>
<evidence type="ECO:0000313" key="10">
    <source>
        <dbReference type="Proteomes" id="UP000694580"/>
    </source>
</evidence>
<comment type="similarity">
    <text evidence="2">Belongs to the TMEM186 family.</text>
</comment>
<comment type="subcellular location">
    <subcellularLocation>
        <location evidence="1">Mitochondrion inner membrane</location>
        <topology evidence="1">Multi-pass membrane protein</topology>
    </subcellularLocation>
</comment>
<evidence type="ECO:0000256" key="5">
    <source>
        <dbReference type="ARBA" id="ARBA00022792"/>
    </source>
</evidence>
<evidence type="ECO:0000256" key="1">
    <source>
        <dbReference type="ARBA" id="ARBA00004448"/>
    </source>
</evidence>
<dbReference type="Ensembl" id="ENSDCDT00010052214.1">
    <property type="protein sequence ID" value="ENSDCDP00010042182.1"/>
    <property type="gene ID" value="ENSDCDG00010026604.1"/>
</dbReference>
<evidence type="ECO:0000256" key="3">
    <source>
        <dbReference type="ARBA" id="ARBA00014604"/>
    </source>
</evidence>
<dbReference type="InterPro" id="IPR026571">
    <property type="entry name" value="Tmem186"/>
</dbReference>
<name>A0AAY4D9H0_9TELE</name>
<reference evidence="9" key="2">
    <citation type="submission" date="2025-08" db="UniProtKB">
        <authorList>
            <consortium name="Ensembl"/>
        </authorList>
    </citation>
    <scope>IDENTIFICATION</scope>
</reference>
<evidence type="ECO:0000256" key="8">
    <source>
        <dbReference type="ARBA" id="ARBA00023136"/>
    </source>
</evidence>
<keyword evidence="4" id="KW-0812">Transmembrane</keyword>
<reference evidence="9" key="3">
    <citation type="submission" date="2025-09" db="UniProtKB">
        <authorList>
            <consortium name="Ensembl"/>
        </authorList>
    </citation>
    <scope>IDENTIFICATION</scope>
</reference>
<keyword evidence="10" id="KW-1185">Reference proteome</keyword>
<dbReference type="PANTHER" id="PTHR13603:SF1">
    <property type="entry name" value="TRANSMEMBRANE PROTEIN 186"/>
    <property type="match status" value="1"/>
</dbReference>
<dbReference type="Pfam" id="PF06979">
    <property type="entry name" value="TMEM70"/>
    <property type="match status" value="1"/>
</dbReference>
<keyword evidence="5" id="KW-0999">Mitochondrion inner membrane</keyword>